<comment type="catalytic activity">
    <reaction evidence="7">
        <text>O-phospho-L-tyrosyl-[protein] + H2O = L-tyrosyl-[protein] + phosphate</text>
        <dbReference type="Rhea" id="RHEA:10684"/>
        <dbReference type="Rhea" id="RHEA-COMP:10136"/>
        <dbReference type="Rhea" id="RHEA-COMP:20101"/>
        <dbReference type="ChEBI" id="CHEBI:15377"/>
        <dbReference type="ChEBI" id="CHEBI:43474"/>
        <dbReference type="ChEBI" id="CHEBI:46858"/>
        <dbReference type="ChEBI" id="CHEBI:61978"/>
        <dbReference type="EC" id="3.1.3.48"/>
    </reaction>
</comment>
<name>E4XMM7_OIKDI</name>
<protein>
    <recommendedName>
        <fullName evidence="7">M-phase inducer phosphatase</fullName>
        <ecNumber evidence="7">3.1.3.48</ecNumber>
    </recommendedName>
</protein>
<evidence type="ECO:0000256" key="8">
    <source>
        <dbReference type="SAM" id="MobiDB-lite"/>
    </source>
</evidence>
<evidence type="ECO:0000256" key="6">
    <source>
        <dbReference type="ARBA" id="ARBA00023306"/>
    </source>
</evidence>
<dbReference type="GO" id="GO:0110032">
    <property type="term" value="P:positive regulation of G2/MI transition of meiotic cell cycle"/>
    <property type="evidence" value="ECO:0007669"/>
    <property type="project" value="TreeGrafter"/>
</dbReference>
<dbReference type="EMBL" id="FN653078">
    <property type="protein sequence ID" value="CBY11234.1"/>
    <property type="molecule type" value="Genomic_DNA"/>
</dbReference>
<keyword evidence="6 7" id="KW-0131">Cell cycle</keyword>
<organism evidence="10">
    <name type="scientific">Oikopleura dioica</name>
    <name type="common">Tunicate</name>
    <dbReference type="NCBI Taxonomy" id="34765"/>
    <lineage>
        <taxon>Eukaryota</taxon>
        <taxon>Metazoa</taxon>
        <taxon>Chordata</taxon>
        <taxon>Tunicata</taxon>
        <taxon>Appendicularia</taxon>
        <taxon>Copelata</taxon>
        <taxon>Oikopleuridae</taxon>
        <taxon>Oikopleura</taxon>
    </lineage>
</organism>
<dbReference type="Proteomes" id="UP000001307">
    <property type="component" value="Unassembled WGS sequence"/>
</dbReference>
<dbReference type="Pfam" id="PF00581">
    <property type="entry name" value="Rhodanese"/>
    <property type="match status" value="1"/>
</dbReference>
<dbReference type="Gene3D" id="3.40.250.10">
    <property type="entry name" value="Rhodanese-like domain"/>
    <property type="match status" value="1"/>
</dbReference>
<dbReference type="SMART" id="SM00450">
    <property type="entry name" value="RHOD"/>
    <property type="match status" value="1"/>
</dbReference>
<evidence type="ECO:0000313" key="10">
    <source>
        <dbReference type="EMBL" id="CBY11234.1"/>
    </source>
</evidence>
<dbReference type="PRINTS" id="PR00716">
    <property type="entry name" value="MPIPHPHTASE"/>
</dbReference>
<dbReference type="EC" id="3.1.3.48" evidence="7"/>
<comment type="function">
    <text evidence="7">Tyrosine protein phosphatase which functions as a dosage-dependent inducer of mitotic progression.</text>
</comment>
<keyword evidence="2 7" id="KW-0132">Cell division</keyword>
<dbReference type="CDD" id="cd01530">
    <property type="entry name" value="Cdc25"/>
    <property type="match status" value="1"/>
</dbReference>
<dbReference type="PROSITE" id="PS50206">
    <property type="entry name" value="RHODANESE_3"/>
    <property type="match status" value="1"/>
</dbReference>
<dbReference type="InterPro" id="IPR001763">
    <property type="entry name" value="Rhodanese-like_dom"/>
</dbReference>
<comment type="similarity">
    <text evidence="1 7">Belongs to the MPI phosphatase family.</text>
</comment>
<dbReference type="GO" id="GO:0005634">
    <property type="term" value="C:nucleus"/>
    <property type="evidence" value="ECO:0007669"/>
    <property type="project" value="TreeGrafter"/>
</dbReference>
<dbReference type="GO" id="GO:0005737">
    <property type="term" value="C:cytoplasm"/>
    <property type="evidence" value="ECO:0007669"/>
    <property type="project" value="TreeGrafter"/>
</dbReference>
<dbReference type="GO" id="GO:0010971">
    <property type="term" value="P:positive regulation of G2/M transition of mitotic cell cycle"/>
    <property type="evidence" value="ECO:0007669"/>
    <property type="project" value="TreeGrafter"/>
</dbReference>
<sequence>MMTLTPVAKRLQLSNVSDSSCDDVFDAMDVDSPAGARCRSASSPFMSPLALRSTENTNSNSTNSRPLEPPAGSSPTCGLKRHGFLVVRKRRSTFNDRLGIRKKRTSSPLRPINRPVTPEDYILKEDNLCSTDDAGMDMLVTAPIIKRPTGRNILRRKSVLPMDTTNSPISVRPQRTMSLCSPAFREIRTRTNSLGEHQIPTASAEVLNPLMEQNMAGDQLVLPLTTVGKHSDLRYVSPEVMASLLDGKYSIDYEIIDARYPYEFNGGHIKGARNLFTKDMINEVFFGENSPPVDEKSKKILIFHCEFSSERAPAMMKHLRKLDRAKHRYPKLDFPEIYVLKGGYKAFYFCSKIQNKERYLEPNRYTPMLDKEFADDLKHFRRKCKTAPVGVAQNKFS</sequence>
<evidence type="ECO:0000313" key="11">
    <source>
        <dbReference type="Proteomes" id="UP000001307"/>
    </source>
</evidence>
<evidence type="ECO:0000256" key="1">
    <source>
        <dbReference type="ARBA" id="ARBA00011065"/>
    </source>
</evidence>
<dbReference type="SUPFAM" id="SSF52821">
    <property type="entry name" value="Rhodanese/Cell cycle control phosphatase"/>
    <property type="match status" value="1"/>
</dbReference>
<evidence type="ECO:0000256" key="3">
    <source>
        <dbReference type="ARBA" id="ARBA00022776"/>
    </source>
</evidence>
<dbReference type="InParanoid" id="E4XMM7"/>
<dbReference type="GO" id="GO:0000086">
    <property type="term" value="P:G2/M transition of mitotic cell cycle"/>
    <property type="evidence" value="ECO:0007669"/>
    <property type="project" value="TreeGrafter"/>
</dbReference>
<feature type="region of interest" description="Disordered" evidence="8">
    <location>
        <begin position="47"/>
        <end position="79"/>
    </location>
</feature>
<dbReference type="GO" id="GO:0004725">
    <property type="term" value="F:protein tyrosine phosphatase activity"/>
    <property type="evidence" value="ECO:0007669"/>
    <property type="project" value="UniProtKB-UniRule"/>
</dbReference>
<gene>
    <name evidence="10" type="ORF">GSOID_T00015421001</name>
</gene>
<dbReference type="PANTHER" id="PTHR10828">
    <property type="entry name" value="M-PHASE INDUCER PHOSPHATASE DUAL SPECIFICITY PHOSPHATASE CDC25"/>
    <property type="match status" value="1"/>
</dbReference>
<evidence type="ECO:0000256" key="4">
    <source>
        <dbReference type="ARBA" id="ARBA00022801"/>
    </source>
</evidence>
<dbReference type="OrthoDB" id="9999371at2759"/>
<feature type="domain" description="Rhodanese" evidence="9">
    <location>
        <begin position="252"/>
        <end position="352"/>
    </location>
</feature>
<accession>E4XMM7</accession>
<evidence type="ECO:0000256" key="2">
    <source>
        <dbReference type="ARBA" id="ARBA00022618"/>
    </source>
</evidence>
<evidence type="ECO:0000256" key="7">
    <source>
        <dbReference type="RuleBase" id="RU368028"/>
    </source>
</evidence>
<feature type="compositionally biased region" description="Low complexity" evidence="8">
    <location>
        <begin position="53"/>
        <end position="64"/>
    </location>
</feature>
<keyword evidence="3 7" id="KW-0498">Mitosis</keyword>
<evidence type="ECO:0000256" key="5">
    <source>
        <dbReference type="ARBA" id="ARBA00022912"/>
    </source>
</evidence>
<reference evidence="10" key="1">
    <citation type="journal article" date="2010" name="Science">
        <title>Plasticity of animal genome architecture unmasked by rapid evolution of a pelagic tunicate.</title>
        <authorList>
            <person name="Denoeud F."/>
            <person name="Henriet S."/>
            <person name="Mungpakdee S."/>
            <person name="Aury J.M."/>
            <person name="Da Silva C."/>
            <person name="Brinkmann H."/>
            <person name="Mikhaleva J."/>
            <person name="Olsen L.C."/>
            <person name="Jubin C."/>
            <person name="Canestro C."/>
            <person name="Bouquet J.M."/>
            <person name="Danks G."/>
            <person name="Poulain J."/>
            <person name="Campsteijn C."/>
            <person name="Adamski M."/>
            <person name="Cross I."/>
            <person name="Yadetie F."/>
            <person name="Muffato M."/>
            <person name="Louis A."/>
            <person name="Butcher S."/>
            <person name="Tsagkogeorga G."/>
            <person name="Konrad A."/>
            <person name="Singh S."/>
            <person name="Jensen M.F."/>
            <person name="Cong E.H."/>
            <person name="Eikeseth-Otteraa H."/>
            <person name="Noel B."/>
            <person name="Anthouard V."/>
            <person name="Porcel B.M."/>
            <person name="Kachouri-Lafond R."/>
            <person name="Nishino A."/>
            <person name="Ugolini M."/>
            <person name="Chourrout P."/>
            <person name="Nishida H."/>
            <person name="Aasland R."/>
            <person name="Huzurbazar S."/>
            <person name="Westhof E."/>
            <person name="Delsuc F."/>
            <person name="Lehrach H."/>
            <person name="Reinhardt R."/>
            <person name="Weissenbach J."/>
            <person name="Roy S.W."/>
            <person name="Artiguenave F."/>
            <person name="Postlethwait J.H."/>
            <person name="Manak J.R."/>
            <person name="Thompson E.M."/>
            <person name="Jaillon O."/>
            <person name="Du Pasquier L."/>
            <person name="Boudinot P."/>
            <person name="Liberles D.A."/>
            <person name="Volff J.N."/>
            <person name="Philippe H."/>
            <person name="Lenhard B."/>
            <person name="Roest Crollius H."/>
            <person name="Wincker P."/>
            <person name="Chourrout D."/>
        </authorList>
    </citation>
    <scope>NUCLEOTIDE SEQUENCE [LARGE SCALE GENOMIC DNA]</scope>
</reference>
<evidence type="ECO:0000259" key="9">
    <source>
        <dbReference type="PROSITE" id="PS50206"/>
    </source>
</evidence>
<dbReference type="InterPro" id="IPR000751">
    <property type="entry name" value="MPI_Phosphatase"/>
</dbReference>
<keyword evidence="11" id="KW-1185">Reference proteome</keyword>
<dbReference type="PANTHER" id="PTHR10828:SF17">
    <property type="entry name" value="PROTEIN-TYROSINE-PHOSPHATASE"/>
    <property type="match status" value="1"/>
</dbReference>
<keyword evidence="4 7" id="KW-0378">Hydrolase</keyword>
<dbReference type="GO" id="GO:0051301">
    <property type="term" value="P:cell division"/>
    <property type="evidence" value="ECO:0007669"/>
    <property type="project" value="UniProtKB-UniRule"/>
</dbReference>
<dbReference type="AlphaFoldDB" id="E4XMM7"/>
<dbReference type="InterPro" id="IPR036873">
    <property type="entry name" value="Rhodanese-like_dom_sf"/>
</dbReference>
<proteinExistence type="inferred from homology"/>
<keyword evidence="5 7" id="KW-0904">Protein phosphatase</keyword>